<comment type="similarity">
    <text evidence="1">Belongs to the thymidylate kinase family.</text>
</comment>
<evidence type="ECO:0000256" key="2">
    <source>
        <dbReference type="ARBA" id="ARBA00017144"/>
    </source>
</evidence>
<dbReference type="Proteomes" id="UP000632659">
    <property type="component" value="Unassembled WGS sequence"/>
</dbReference>
<sequence length="221" mass="25572">MRGKLIVLDGLDGSGKSTQAQLLADQLRHEGNRVELLSYPDYSQPSSALVKLYLNGELADNADDVNAYAASSFYAVDRYASYMQFWKDKLEQGITMIASRYVSSNAIHQMGKLPREEWDAFLQWLDDFEYQKLGLPRPDQIIFLDMSRAVADRLIMSRYHGDQTKKDLHEQNMNYMQRCMESAHYAALKQHWELVRCCDGKNAFPIEQIAQEIMKRVKEVF</sequence>
<dbReference type="Gene3D" id="3.40.50.300">
    <property type="entry name" value="P-loop containing nucleotide triphosphate hydrolases"/>
    <property type="match status" value="1"/>
</dbReference>
<dbReference type="CDD" id="cd01672">
    <property type="entry name" value="TMPK"/>
    <property type="match status" value="1"/>
</dbReference>
<protein>
    <recommendedName>
        <fullName evidence="2">Thymidylate kinase</fullName>
    </recommendedName>
</protein>
<proteinExistence type="inferred from homology"/>
<gene>
    <name evidence="6" type="ORF">H8702_11930</name>
</gene>
<dbReference type="AlphaFoldDB" id="A0A8J6TXW1"/>
<feature type="domain" description="Thymidylate kinase-like" evidence="5">
    <location>
        <begin position="8"/>
        <end position="181"/>
    </location>
</feature>
<dbReference type="GO" id="GO:0005524">
    <property type="term" value="F:ATP binding"/>
    <property type="evidence" value="ECO:0007669"/>
    <property type="project" value="UniProtKB-KW"/>
</dbReference>
<name>A0A8J6TXW1_9FIRM</name>
<dbReference type="RefSeq" id="WP_093989918.1">
    <property type="nucleotide sequence ID" value="NZ_FYDD01000004.1"/>
</dbReference>
<dbReference type="GO" id="GO:0006233">
    <property type="term" value="P:dTDP biosynthetic process"/>
    <property type="evidence" value="ECO:0007669"/>
    <property type="project" value="TreeGrafter"/>
</dbReference>
<dbReference type="GO" id="GO:0004798">
    <property type="term" value="F:dTMP kinase activity"/>
    <property type="evidence" value="ECO:0007669"/>
    <property type="project" value="TreeGrafter"/>
</dbReference>
<keyword evidence="3" id="KW-0547">Nucleotide-binding</keyword>
<keyword evidence="4" id="KW-0067">ATP-binding</keyword>
<dbReference type="SUPFAM" id="SSF52540">
    <property type="entry name" value="P-loop containing nucleoside triphosphate hydrolases"/>
    <property type="match status" value="1"/>
</dbReference>
<dbReference type="GO" id="GO:0005829">
    <property type="term" value="C:cytosol"/>
    <property type="evidence" value="ECO:0007669"/>
    <property type="project" value="TreeGrafter"/>
</dbReference>
<evidence type="ECO:0000259" key="5">
    <source>
        <dbReference type="Pfam" id="PF02223"/>
    </source>
</evidence>
<dbReference type="OrthoDB" id="9774907at2"/>
<dbReference type="PANTHER" id="PTHR10344">
    <property type="entry name" value="THYMIDYLATE KINASE"/>
    <property type="match status" value="1"/>
</dbReference>
<evidence type="ECO:0000256" key="4">
    <source>
        <dbReference type="ARBA" id="ARBA00022840"/>
    </source>
</evidence>
<dbReference type="GO" id="GO:0006235">
    <property type="term" value="P:dTTP biosynthetic process"/>
    <property type="evidence" value="ECO:0007669"/>
    <property type="project" value="TreeGrafter"/>
</dbReference>
<dbReference type="GO" id="GO:0006227">
    <property type="term" value="P:dUDP biosynthetic process"/>
    <property type="evidence" value="ECO:0007669"/>
    <property type="project" value="TreeGrafter"/>
</dbReference>
<comment type="caution">
    <text evidence="6">The sequence shown here is derived from an EMBL/GenBank/DDBJ whole genome shotgun (WGS) entry which is preliminary data.</text>
</comment>
<evidence type="ECO:0000256" key="1">
    <source>
        <dbReference type="ARBA" id="ARBA00009776"/>
    </source>
</evidence>
<evidence type="ECO:0000313" key="6">
    <source>
        <dbReference type="EMBL" id="MBC8611800.1"/>
    </source>
</evidence>
<dbReference type="Pfam" id="PF02223">
    <property type="entry name" value="Thymidylate_kin"/>
    <property type="match status" value="1"/>
</dbReference>
<dbReference type="InterPro" id="IPR039430">
    <property type="entry name" value="Thymidylate_kin-like_dom"/>
</dbReference>
<reference evidence="6" key="1">
    <citation type="submission" date="2020-08" db="EMBL/GenBank/DDBJ databases">
        <title>Genome public.</title>
        <authorList>
            <person name="Liu C."/>
            <person name="Sun Q."/>
        </authorList>
    </citation>
    <scope>NUCLEOTIDE SEQUENCE</scope>
    <source>
        <strain evidence="6">NSJ-15</strain>
    </source>
</reference>
<dbReference type="InterPro" id="IPR027417">
    <property type="entry name" value="P-loop_NTPase"/>
</dbReference>
<organism evidence="6 7">
    <name type="scientific">Massiliimalia timonensis</name>
    <dbReference type="NCBI Taxonomy" id="1987501"/>
    <lineage>
        <taxon>Bacteria</taxon>
        <taxon>Bacillati</taxon>
        <taxon>Bacillota</taxon>
        <taxon>Clostridia</taxon>
        <taxon>Eubacteriales</taxon>
        <taxon>Oscillospiraceae</taxon>
        <taxon>Massiliimalia</taxon>
    </lineage>
</organism>
<accession>A0A8J6TXW1</accession>
<dbReference type="EMBL" id="JACRTL010000008">
    <property type="protein sequence ID" value="MBC8611800.1"/>
    <property type="molecule type" value="Genomic_DNA"/>
</dbReference>
<keyword evidence="7" id="KW-1185">Reference proteome</keyword>
<evidence type="ECO:0000313" key="7">
    <source>
        <dbReference type="Proteomes" id="UP000632659"/>
    </source>
</evidence>
<dbReference type="PANTHER" id="PTHR10344:SF4">
    <property type="entry name" value="UMP-CMP KINASE 2, MITOCHONDRIAL"/>
    <property type="match status" value="1"/>
</dbReference>
<evidence type="ECO:0000256" key="3">
    <source>
        <dbReference type="ARBA" id="ARBA00022741"/>
    </source>
</evidence>